<dbReference type="AlphaFoldDB" id="A0AAV4UTH0"/>
<dbReference type="Proteomes" id="UP001054945">
    <property type="component" value="Unassembled WGS sequence"/>
</dbReference>
<gene>
    <name evidence="2" type="primary">AVEN_144206_1</name>
    <name evidence="2" type="ORF">CEXT_210821</name>
</gene>
<sequence>MALWYAMRRKRQSLSLLLCRLRKSPPFTHSRLQTFILLFACTVPMMFEIIARINRAQTLTWHVLFSVLSWLQIIMYPMWTNLIVLTYGLLCQTICKQLNLLKTHIEKCPPHEFTILMQSDLVRRELKINLSVQLLQKVFSVPSFFMACSHFCTCITALGAFILIGNSEINFMVVIQIGFMFVNACGGLLYCLWMAGGLPTEAAKLKEAYSRKLQQKRLLVGKAGEACFQKKLVEISSYVLSGCNIISFYRSSILAFAGTILSYAILLINSHQI</sequence>
<dbReference type="EMBL" id="BPLR01013403">
    <property type="protein sequence ID" value="GIY60965.1"/>
    <property type="molecule type" value="Genomic_DNA"/>
</dbReference>
<keyword evidence="3" id="KW-1185">Reference proteome</keyword>
<evidence type="ECO:0000313" key="3">
    <source>
        <dbReference type="Proteomes" id="UP001054945"/>
    </source>
</evidence>
<comment type="caution">
    <text evidence="2">The sequence shown here is derived from an EMBL/GenBank/DDBJ whole genome shotgun (WGS) entry which is preliminary data.</text>
</comment>
<organism evidence="2 3">
    <name type="scientific">Caerostris extrusa</name>
    <name type="common">Bark spider</name>
    <name type="synonym">Caerostris bankana</name>
    <dbReference type="NCBI Taxonomy" id="172846"/>
    <lineage>
        <taxon>Eukaryota</taxon>
        <taxon>Metazoa</taxon>
        <taxon>Ecdysozoa</taxon>
        <taxon>Arthropoda</taxon>
        <taxon>Chelicerata</taxon>
        <taxon>Arachnida</taxon>
        <taxon>Araneae</taxon>
        <taxon>Araneomorphae</taxon>
        <taxon>Entelegynae</taxon>
        <taxon>Araneoidea</taxon>
        <taxon>Araneidae</taxon>
        <taxon>Caerostris</taxon>
    </lineage>
</organism>
<protein>
    <recommendedName>
        <fullName evidence="4">Gustatory receptor</fullName>
    </recommendedName>
</protein>
<feature type="transmembrane region" description="Helical" evidence="1">
    <location>
        <begin position="33"/>
        <end position="51"/>
    </location>
</feature>
<evidence type="ECO:0000313" key="2">
    <source>
        <dbReference type="EMBL" id="GIY60965.1"/>
    </source>
</evidence>
<name>A0AAV4UTH0_CAEEX</name>
<keyword evidence="1" id="KW-1133">Transmembrane helix</keyword>
<feature type="transmembrane region" description="Helical" evidence="1">
    <location>
        <begin position="248"/>
        <end position="268"/>
    </location>
</feature>
<evidence type="ECO:0008006" key="4">
    <source>
        <dbReference type="Google" id="ProtNLM"/>
    </source>
</evidence>
<feature type="transmembrane region" description="Helical" evidence="1">
    <location>
        <begin position="58"/>
        <end position="79"/>
    </location>
</feature>
<evidence type="ECO:0000256" key="1">
    <source>
        <dbReference type="SAM" id="Phobius"/>
    </source>
</evidence>
<keyword evidence="1" id="KW-0812">Transmembrane</keyword>
<feature type="transmembrane region" description="Helical" evidence="1">
    <location>
        <begin position="144"/>
        <end position="164"/>
    </location>
</feature>
<accession>A0AAV4UTH0</accession>
<proteinExistence type="predicted"/>
<reference evidence="2 3" key="1">
    <citation type="submission" date="2021-06" db="EMBL/GenBank/DDBJ databases">
        <title>Caerostris extrusa draft genome.</title>
        <authorList>
            <person name="Kono N."/>
            <person name="Arakawa K."/>
        </authorList>
    </citation>
    <scope>NUCLEOTIDE SEQUENCE [LARGE SCALE GENOMIC DNA]</scope>
</reference>
<keyword evidence="1" id="KW-0472">Membrane</keyword>
<feature type="transmembrane region" description="Helical" evidence="1">
    <location>
        <begin position="171"/>
        <end position="195"/>
    </location>
</feature>